<reference evidence="2 3" key="1">
    <citation type="submission" date="2016-07" db="EMBL/GenBank/DDBJ databases">
        <title>Pervasive Adenine N6-methylation of Active Genes in Fungi.</title>
        <authorList>
            <consortium name="DOE Joint Genome Institute"/>
            <person name="Mondo S.J."/>
            <person name="Dannebaum R.O."/>
            <person name="Kuo R.C."/>
            <person name="Labutti K."/>
            <person name="Haridas S."/>
            <person name="Kuo A."/>
            <person name="Salamov A."/>
            <person name="Ahrendt S.R."/>
            <person name="Lipzen A."/>
            <person name="Sullivan W."/>
            <person name="Andreopoulos W.B."/>
            <person name="Clum A."/>
            <person name="Lindquist E."/>
            <person name="Daum C."/>
            <person name="Ramamoorthy G.K."/>
            <person name="Gryganskyi A."/>
            <person name="Culley D."/>
            <person name="Magnuson J.K."/>
            <person name="James T.Y."/>
            <person name="O'Malley M.A."/>
            <person name="Stajich J.E."/>
            <person name="Spatafora J.W."/>
            <person name="Visel A."/>
            <person name="Grigoriev I.V."/>
        </authorList>
    </citation>
    <scope>NUCLEOTIDE SEQUENCE [LARGE SCALE GENOMIC DNA]</scope>
    <source>
        <strain evidence="2 3">CBS 115471</strain>
    </source>
</reference>
<dbReference type="InterPro" id="IPR052895">
    <property type="entry name" value="HetReg/Transcr_Mod"/>
</dbReference>
<comment type="caution">
    <text evidence="2">The sequence shown here is derived from an EMBL/GenBank/DDBJ whole genome shotgun (WGS) entry which is preliminary data.</text>
</comment>
<dbReference type="Proteomes" id="UP000193144">
    <property type="component" value="Unassembled WGS sequence"/>
</dbReference>
<accession>A0A1Y1ZP19</accession>
<name>A0A1Y1ZP19_9PLEO</name>
<protein>
    <submittedName>
        <fullName evidence="2">Heterokaryon incompatibility protein-domain-containing protein</fullName>
    </submittedName>
</protein>
<dbReference type="AlphaFoldDB" id="A0A1Y1ZP19"/>
<dbReference type="PANTHER" id="PTHR24148">
    <property type="entry name" value="ANKYRIN REPEAT DOMAIN-CONTAINING PROTEIN 39 HOMOLOG-RELATED"/>
    <property type="match status" value="1"/>
</dbReference>
<organism evidence="2 3">
    <name type="scientific">Clohesyomyces aquaticus</name>
    <dbReference type="NCBI Taxonomy" id="1231657"/>
    <lineage>
        <taxon>Eukaryota</taxon>
        <taxon>Fungi</taxon>
        <taxon>Dikarya</taxon>
        <taxon>Ascomycota</taxon>
        <taxon>Pezizomycotina</taxon>
        <taxon>Dothideomycetes</taxon>
        <taxon>Pleosporomycetidae</taxon>
        <taxon>Pleosporales</taxon>
        <taxon>Lindgomycetaceae</taxon>
        <taxon>Clohesyomyces</taxon>
    </lineage>
</organism>
<dbReference type="OrthoDB" id="2157530at2759"/>
<evidence type="ECO:0000313" key="2">
    <source>
        <dbReference type="EMBL" id="ORY11990.1"/>
    </source>
</evidence>
<gene>
    <name evidence="2" type="ORF">BCR34DRAFT_587498</name>
</gene>
<proteinExistence type="predicted"/>
<keyword evidence="3" id="KW-1185">Reference proteome</keyword>
<dbReference type="EMBL" id="MCFA01000055">
    <property type="protein sequence ID" value="ORY11990.1"/>
    <property type="molecule type" value="Genomic_DNA"/>
</dbReference>
<dbReference type="InterPro" id="IPR010730">
    <property type="entry name" value="HET"/>
</dbReference>
<feature type="domain" description="Heterokaryon incompatibility" evidence="1">
    <location>
        <begin position="58"/>
        <end position="204"/>
    </location>
</feature>
<sequence>MSTTMPEPQPYAYEPLASIDAMRILCLEPADDELQPLRGYLLHITRYEELEKPSPQKYVALSYVWGEPIFNQRLLLWSRNSKRYDMFLPITENVNIMLQHLRSRFKTRFLWLDAVCLNQKNDAEKSHQIPMMGEIYRHAPKVIFWLGADRKDETAKVFTYFRLLAAFPDEDVASSNMVNRHPGGDPLMSFFQRDWFYRRWIIQEAALAQNGVLCCGHYSLPYLTLVTACQRLQASGIVNEYAVQMILTCFESKKDIYALLWKLHKSQCSDPRDRIAALYGLIPRNRQLTLDYETSFHAIYQEHAIALVNSPRQHHFILHLFQFSPLRTTESSAIPSWIPNWSQERTAIFPYFFDHRYDRDINPPQHGDQQYQFRQGTIGDTTLRGIPIQQPWFSGLTIPTTVFSARVDIQNKAILNMAWVNPWGGSYGRRITAVMRVEAKDLPLLDNGMERNQLRLFPQLGYSVGEQRWSVFSRLCRLIRWFMNDYSKRRYGIDLVKRPSYRFDTILNAMCRYYQVYNSGEFLKPKPSPREEGLEPQAMVAELARMLYDSKMAIIELQGLLDFSYAIGADTLERGMRVIPLASHIGGTETSVAWWQDVGSGRDAPGLSNMIVVKLHSEPAWYLEEVSGRANTHTHKKERKTGSSPPIRATYVGQCLAAVPSWREARPPVNKGLEAAIRHAGDRGLEPPFTIDLV</sequence>
<dbReference type="STRING" id="1231657.A0A1Y1ZP19"/>
<evidence type="ECO:0000313" key="3">
    <source>
        <dbReference type="Proteomes" id="UP000193144"/>
    </source>
</evidence>
<dbReference type="Pfam" id="PF06985">
    <property type="entry name" value="HET"/>
    <property type="match status" value="1"/>
</dbReference>
<dbReference type="PANTHER" id="PTHR24148:SF64">
    <property type="entry name" value="HETEROKARYON INCOMPATIBILITY DOMAIN-CONTAINING PROTEIN"/>
    <property type="match status" value="1"/>
</dbReference>
<evidence type="ECO:0000259" key="1">
    <source>
        <dbReference type="Pfam" id="PF06985"/>
    </source>
</evidence>